<dbReference type="PANTHER" id="PTHR24201">
    <property type="entry name" value="ANK_REP_REGION DOMAIN-CONTAINING PROTEIN"/>
    <property type="match status" value="1"/>
</dbReference>
<dbReference type="OrthoDB" id="7862792at2"/>
<proteinExistence type="predicted"/>
<reference evidence="5 6" key="1">
    <citation type="submission" date="2017-03" db="EMBL/GenBank/DDBJ databases">
        <authorList>
            <person name="Afonso C.L."/>
            <person name="Miller P.J."/>
            <person name="Scott M.A."/>
            <person name="Spackman E."/>
            <person name="Goraichik I."/>
            <person name="Dimitrov K.M."/>
            <person name="Suarez D.L."/>
            <person name="Swayne D.E."/>
        </authorList>
    </citation>
    <scope>NUCLEOTIDE SEQUENCE [LARGE SCALE GENOMIC DNA]</scope>
    <source>
        <strain evidence="5 6">CECT 7745</strain>
    </source>
</reference>
<evidence type="ECO:0000256" key="1">
    <source>
        <dbReference type="ARBA" id="ARBA00022737"/>
    </source>
</evidence>
<dbReference type="InterPro" id="IPR036770">
    <property type="entry name" value="Ankyrin_rpt-contain_sf"/>
</dbReference>
<feature type="signal peptide" evidence="4">
    <location>
        <begin position="1"/>
        <end position="19"/>
    </location>
</feature>
<dbReference type="InterPro" id="IPR050776">
    <property type="entry name" value="Ank_Repeat/CDKN_Inhibitor"/>
</dbReference>
<evidence type="ECO:0000256" key="2">
    <source>
        <dbReference type="ARBA" id="ARBA00023043"/>
    </source>
</evidence>
<feature type="repeat" description="ANK" evidence="3">
    <location>
        <begin position="123"/>
        <end position="156"/>
    </location>
</feature>
<dbReference type="InterPro" id="IPR002110">
    <property type="entry name" value="Ankyrin_rpt"/>
</dbReference>
<keyword evidence="1" id="KW-0677">Repeat</keyword>
<name>A0A1X7BT46_9RHOB</name>
<dbReference type="Proteomes" id="UP000193224">
    <property type="component" value="Unassembled WGS sequence"/>
</dbReference>
<evidence type="ECO:0000256" key="4">
    <source>
        <dbReference type="SAM" id="SignalP"/>
    </source>
</evidence>
<sequence length="184" mass="19762">MRQLLTILSIIGLCGGSAAQMPTTPDQLEQFFKFVQLGDTTNVQQMLEANPSLAIEADRFEFQAIHVLDYNGFDEVLALLLHYGADINAQSGDGSTLLHILIDAEFLPLVLEAGADLELKDGSGFTPLLAQISRPDSRDMVLALLAAGSNPNVKDNWARSALSHAQETGDESLINILVDAGAVE</sequence>
<dbReference type="SMART" id="SM00248">
    <property type="entry name" value="ANK"/>
    <property type="match status" value="3"/>
</dbReference>
<evidence type="ECO:0000313" key="6">
    <source>
        <dbReference type="Proteomes" id="UP000193224"/>
    </source>
</evidence>
<organism evidence="5 6">
    <name type="scientific">Roseovarius aestuarii</name>
    <dbReference type="NCBI Taxonomy" id="475083"/>
    <lineage>
        <taxon>Bacteria</taxon>
        <taxon>Pseudomonadati</taxon>
        <taxon>Pseudomonadota</taxon>
        <taxon>Alphaproteobacteria</taxon>
        <taxon>Rhodobacterales</taxon>
        <taxon>Roseobacteraceae</taxon>
        <taxon>Roseovarius</taxon>
    </lineage>
</organism>
<dbReference type="RefSeq" id="WP_139836402.1">
    <property type="nucleotide sequence ID" value="NZ_FWXB01000010.1"/>
</dbReference>
<evidence type="ECO:0000256" key="3">
    <source>
        <dbReference type="PROSITE-ProRule" id="PRU00023"/>
    </source>
</evidence>
<keyword evidence="4" id="KW-0732">Signal</keyword>
<feature type="chain" id="PRO_5012485340" evidence="4">
    <location>
        <begin position="20"/>
        <end position="184"/>
    </location>
</feature>
<dbReference type="SUPFAM" id="SSF48403">
    <property type="entry name" value="Ankyrin repeat"/>
    <property type="match status" value="1"/>
</dbReference>
<keyword evidence="2 3" id="KW-0040">ANK repeat</keyword>
<protein>
    <submittedName>
        <fullName evidence="5">Ankyrin repeats (3 copies)</fullName>
    </submittedName>
</protein>
<accession>A0A1X7BT46</accession>
<dbReference type="EMBL" id="FWXB01000010">
    <property type="protein sequence ID" value="SMC12846.1"/>
    <property type="molecule type" value="Genomic_DNA"/>
</dbReference>
<evidence type="ECO:0000313" key="5">
    <source>
        <dbReference type="EMBL" id="SMC12846.1"/>
    </source>
</evidence>
<dbReference type="AlphaFoldDB" id="A0A1X7BT46"/>
<gene>
    <name evidence="5" type="ORF">ROA7745_02678</name>
</gene>
<dbReference type="PROSITE" id="PS50088">
    <property type="entry name" value="ANK_REPEAT"/>
    <property type="match status" value="1"/>
</dbReference>
<dbReference type="Gene3D" id="1.25.40.20">
    <property type="entry name" value="Ankyrin repeat-containing domain"/>
    <property type="match status" value="1"/>
</dbReference>
<keyword evidence="6" id="KW-1185">Reference proteome</keyword>
<dbReference type="Pfam" id="PF12796">
    <property type="entry name" value="Ank_2"/>
    <property type="match status" value="1"/>
</dbReference>